<organism evidence="10 11">
    <name type="scientific">Caryophanon latum</name>
    <dbReference type="NCBI Taxonomy" id="33977"/>
    <lineage>
        <taxon>Bacteria</taxon>
        <taxon>Bacillati</taxon>
        <taxon>Bacillota</taxon>
        <taxon>Bacilli</taxon>
        <taxon>Bacillales</taxon>
        <taxon>Caryophanaceae</taxon>
        <taxon>Caryophanon</taxon>
    </lineage>
</organism>
<dbReference type="Gene3D" id="2.40.50.100">
    <property type="match status" value="1"/>
</dbReference>
<evidence type="ECO:0000256" key="3">
    <source>
        <dbReference type="ARBA" id="ARBA00022679"/>
    </source>
</evidence>
<dbReference type="GO" id="GO:0005737">
    <property type="term" value="C:cytoplasm"/>
    <property type="evidence" value="ECO:0007669"/>
    <property type="project" value="TreeGrafter"/>
</dbReference>
<gene>
    <name evidence="10" type="ORF">A6K76_02220</name>
</gene>
<dbReference type="Pfam" id="PF00198">
    <property type="entry name" value="2-oxoacid_dh"/>
    <property type="match status" value="1"/>
</dbReference>
<dbReference type="FunFam" id="3.30.559.10:FF:000007">
    <property type="entry name" value="Dihydrolipoamide acetyltransferase component of pyruvate dehydrogenase complex"/>
    <property type="match status" value="1"/>
</dbReference>
<evidence type="ECO:0000256" key="6">
    <source>
        <dbReference type="RuleBase" id="RU003423"/>
    </source>
</evidence>
<evidence type="ECO:0000256" key="7">
    <source>
        <dbReference type="SAM" id="MobiDB-lite"/>
    </source>
</evidence>
<dbReference type="PROSITE" id="PS51826">
    <property type="entry name" value="PSBD"/>
    <property type="match status" value="1"/>
</dbReference>
<protein>
    <recommendedName>
        <fullName evidence="6">Dihydrolipoamide acetyltransferase component of pyruvate dehydrogenase complex</fullName>
        <ecNumber evidence="6">2.3.1.-</ecNumber>
    </recommendedName>
</protein>
<evidence type="ECO:0000259" key="9">
    <source>
        <dbReference type="PROSITE" id="PS51826"/>
    </source>
</evidence>
<dbReference type="RefSeq" id="WP_066464394.1">
    <property type="nucleotide sequence ID" value="NZ_MATO01000034.1"/>
</dbReference>
<dbReference type="CDD" id="cd06849">
    <property type="entry name" value="lipoyl_domain"/>
    <property type="match status" value="1"/>
</dbReference>
<accession>A0A1C0YUR5</accession>
<keyword evidence="5 6" id="KW-0012">Acyltransferase</keyword>
<keyword evidence="3 6" id="KW-0808">Transferase</keyword>
<dbReference type="Proteomes" id="UP000093482">
    <property type="component" value="Unassembled WGS sequence"/>
</dbReference>
<dbReference type="GO" id="GO:0031405">
    <property type="term" value="F:lipoic acid binding"/>
    <property type="evidence" value="ECO:0007669"/>
    <property type="project" value="TreeGrafter"/>
</dbReference>
<feature type="region of interest" description="Disordered" evidence="7">
    <location>
        <begin position="160"/>
        <end position="185"/>
    </location>
</feature>
<dbReference type="AlphaFoldDB" id="A0A1C0YUR5"/>
<dbReference type="InterPro" id="IPR004167">
    <property type="entry name" value="PSBD"/>
</dbReference>
<dbReference type="EMBL" id="MATO01000034">
    <property type="protein sequence ID" value="OCS90889.1"/>
    <property type="molecule type" value="Genomic_DNA"/>
</dbReference>
<evidence type="ECO:0000256" key="5">
    <source>
        <dbReference type="ARBA" id="ARBA00023315"/>
    </source>
</evidence>
<dbReference type="InterPro" id="IPR023213">
    <property type="entry name" value="CAT-like_dom_sf"/>
</dbReference>
<comment type="cofactor">
    <cofactor evidence="1 6">
        <name>(R)-lipoate</name>
        <dbReference type="ChEBI" id="CHEBI:83088"/>
    </cofactor>
</comment>
<feature type="domain" description="Lipoyl-binding" evidence="8">
    <location>
        <begin position="1"/>
        <end position="76"/>
    </location>
</feature>
<keyword evidence="11" id="KW-1185">Reference proteome</keyword>
<dbReference type="InterPro" id="IPR050743">
    <property type="entry name" value="2-oxoacid_DH_E2_comp"/>
</dbReference>
<proteinExistence type="inferred from homology"/>
<feature type="domain" description="Peripheral subunit-binding (PSBD)" evidence="9">
    <location>
        <begin position="106"/>
        <end position="143"/>
    </location>
</feature>
<evidence type="ECO:0000313" key="10">
    <source>
        <dbReference type="EMBL" id="OCS90889.1"/>
    </source>
</evidence>
<dbReference type="GO" id="GO:0016407">
    <property type="term" value="F:acetyltransferase activity"/>
    <property type="evidence" value="ECO:0007669"/>
    <property type="project" value="TreeGrafter"/>
</dbReference>
<feature type="compositionally biased region" description="Basic and acidic residues" evidence="7">
    <location>
        <begin position="160"/>
        <end position="183"/>
    </location>
</feature>
<dbReference type="EC" id="2.3.1.-" evidence="6"/>
<dbReference type="InterPro" id="IPR036625">
    <property type="entry name" value="E3-bd_dom_sf"/>
</dbReference>
<evidence type="ECO:0000256" key="2">
    <source>
        <dbReference type="ARBA" id="ARBA00007317"/>
    </source>
</evidence>
<dbReference type="InterPro" id="IPR000089">
    <property type="entry name" value="Biotin_lipoyl"/>
</dbReference>
<dbReference type="SUPFAM" id="SSF51230">
    <property type="entry name" value="Single hybrid motif"/>
    <property type="match status" value="1"/>
</dbReference>
<dbReference type="PANTHER" id="PTHR43178:SF5">
    <property type="entry name" value="LIPOAMIDE ACYLTRANSFERASE COMPONENT OF BRANCHED-CHAIN ALPHA-KETO ACID DEHYDROGENASE COMPLEX, MITOCHONDRIAL"/>
    <property type="match status" value="1"/>
</dbReference>
<evidence type="ECO:0000256" key="4">
    <source>
        <dbReference type="ARBA" id="ARBA00022823"/>
    </source>
</evidence>
<dbReference type="Pfam" id="PF00364">
    <property type="entry name" value="Biotin_lipoyl"/>
    <property type="match status" value="1"/>
</dbReference>
<keyword evidence="4 6" id="KW-0450">Lipoyl</keyword>
<dbReference type="OrthoDB" id="9805770at2"/>
<evidence type="ECO:0000313" key="11">
    <source>
        <dbReference type="Proteomes" id="UP000093482"/>
    </source>
</evidence>
<dbReference type="PANTHER" id="PTHR43178">
    <property type="entry name" value="DIHYDROLIPOAMIDE ACETYLTRANSFERASE COMPONENT OF PYRUVATE DEHYDROGENASE COMPLEX"/>
    <property type="match status" value="1"/>
</dbReference>
<dbReference type="Pfam" id="PF02817">
    <property type="entry name" value="E3_binding"/>
    <property type="match status" value="1"/>
</dbReference>
<dbReference type="PROSITE" id="PS50968">
    <property type="entry name" value="BIOTINYL_LIPOYL"/>
    <property type="match status" value="1"/>
</dbReference>
<evidence type="ECO:0000259" key="8">
    <source>
        <dbReference type="PROSITE" id="PS50968"/>
    </source>
</evidence>
<comment type="caution">
    <text evidence="10">The sequence shown here is derived from an EMBL/GenBank/DDBJ whole genome shotgun (WGS) entry which is preliminary data.</text>
</comment>
<reference evidence="10 11" key="1">
    <citation type="submission" date="2016-07" db="EMBL/GenBank/DDBJ databases">
        <title>Caryophanon latum genome sequencing.</title>
        <authorList>
            <person name="Verma A."/>
            <person name="Pal Y."/>
            <person name="Krishnamurthi S."/>
        </authorList>
    </citation>
    <scope>NUCLEOTIDE SEQUENCE [LARGE SCALE GENOMIC DNA]</scope>
    <source>
        <strain evidence="10 11">DSM 14151</strain>
    </source>
</reference>
<evidence type="ECO:0000256" key="1">
    <source>
        <dbReference type="ARBA" id="ARBA00001938"/>
    </source>
</evidence>
<name>A0A1C0YUR5_9BACL</name>
<comment type="similarity">
    <text evidence="2 6">Belongs to the 2-oxoacid dehydrogenase family.</text>
</comment>
<dbReference type="SUPFAM" id="SSF47005">
    <property type="entry name" value="Peripheral subunit-binding domain of 2-oxo acid dehydrogenase complex"/>
    <property type="match status" value="1"/>
</dbReference>
<dbReference type="InterPro" id="IPR011053">
    <property type="entry name" value="Single_hybrid_motif"/>
</dbReference>
<dbReference type="Gene3D" id="4.10.320.10">
    <property type="entry name" value="E3-binding domain"/>
    <property type="match status" value="1"/>
</dbReference>
<dbReference type="SUPFAM" id="SSF52777">
    <property type="entry name" value="CoA-dependent acyltransferases"/>
    <property type="match status" value="1"/>
</dbReference>
<dbReference type="Gene3D" id="3.30.559.10">
    <property type="entry name" value="Chloramphenicol acetyltransferase-like domain"/>
    <property type="match status" value="1"/>
</dbReference>
<sequence>MKEITMPQLGESVTEGTIERWIVAPGERVEKYDPIAEVQTDKVLAEVPSSYSGIMGEQLAQVGDTIPVGDVICIVDTEDVNDAPVAQQTVIEETARIEASTTQKARYSPVVMRLASEHNIDLQRIEGSGAGGRITRKDIEALIAAGGQQRVQHEAVVEAPKRNVNESPQEERKKPVTKPRQENGDTLIPVSSVRRVIAEKMTRSLHEIPHAWMSIEVDVTDMVKYRNSVKDAFYDKEGFKLTYFPFFIEAIAKALKKFPLLNSTWEGDYIRQHKDVHISIAVAVEDALYVPVIRHADDYSVRGLAKQINRLATSVREGTMTMEQMQGGTFTINNTGAFGSILSKGIINHPQAAIIQVESIVQKPVFIEENVLAGRHIANLCISIDHRILDGLICGKFLQHVKFLLENFEKRQMSVD</sequence>
<dbReference type="InterPro" id="IPR001078">
    <property type="entry name" value="2-oxoacid_DH_actylTfrase"/>
</dbReference>